<accession>A0A917HP94</accession>
<reference evidence="1" key="2">
    <citation type="submission" date="2020-09" db="EMBL/GenBank/DDBJ databases">
        <authorList>
            <person name="Sun Q."/>
            <person name="Zhou Y."/>
        </authorList>
    </citation>
    <scope>NUCLEOTIDE SEQUENCE</scope>
    <source>
        <strain evidence="1">CGMCC 1.12997</strain>
    </source>
</reference>
<dbReference type="AlphaFoldDB" id="A0A917HP94"/>
<dbReference type="RefSeq" id="WP_188555100.1">
    <property type="nucleotide sequence ID" value="NZ_BMGT01000003.1"/>
</dbReference>
<name>A0A917HP94_9BACT</name>
<keyword evidence="2" id="KW-1185">Reference proteome</keyword>
<protein>
    <submittedName>
        <fullName evidence="1">Uncharacterized protein</fullName>
    </submittedName>
</protein>
<sequence>MNQNRGSGAAHAFAALMLILAVGIVHAQTMVNRVSFTGTVGQSRIGMTLLINTAGSVVGGHYFYAKYLKDIPLKAGTQGSGIILFEPEGGQFALRFKGNGSEAGKPLNFENSVGMEGRWMKNDSSYPVSLQMEQSSQAPTNARWYQDVTSESDAAFEARVQNFYKAVLVGDRAAAARYVDFPLRINRNGKSRMVNTAALLSAQWNQIFTPACVDAFKAGIPHDLFVRNGQAMLGDGVAWFGPKGAQAINIP</sequence>
<organism evidence="1 2">
    <name type="scientific">Edaphobacter dinghuensis</name>
    <dbReference type="NCBI Taxonomy" id="1560005"/>
    <lineage>
        <taxon>Bacteria</taxon>
        <taxon>Pseudomonadati</taxon>
        <taxon>Acidobacteriota</taxon>
        <taxon>Terriglobia</taxon>
        <taxon>Terriglobales</taxon>
        <taxon>Acidobacteriaceae</taxon>
        <taxon>Edaphobacter</taxon>
    </lineage>
</organism>
<reference evidence="1" key="1">
    <citation type="journal article" date="2014" name="Int. J. Syst. Evol. Microbiol.">
        <title>Complete genome sequence of Corynebacterium casei LMG S-19264T (=DSM 44701T), isolated from a smear-ripened cheese.</title>
        <authorList>
            <consortium name="US DOE Joint Genome Institute (JGI-PGF)"/>
            <person name="Walter F."/>
            <person name="Albersmeier A."/>
            <person name="Kalinowski J."/>
            <person name="Ruckert C."/>
        </authorList>
    </citation>
    <scope>NUCLEOTIDE SEQUENCE</scope>
    <source>
        <strain evidence="1">CGMCC 1.12997</strain>
    </source>
</reference>
<proteinExistence type="predicted"/>
<evidence type="ECO:0000313" key="1">
    <source>
        <dbReference type="EMBL" id="GGG85244.1"/>
    </source>
</evidence>
<gene>
    <name evidence="1" type="ORF">GCM10011585_31400</name>
</gene>
<comment type="caution">
    <text evidence="1">The sequence shown here is derived from an EMBL/GenBank/DDBJ whole genome shotgun (WGS) entry which is preliminary data.</text>
</comment>
<dbReference type="EMBL" id="BMGT01000003">
    <property type="protein sequence ID" value="GGG85244.1"/>
    <property type="molecule type" value="Genomic_DNA"/>
</dbReference>
<evidence type="ECO:0000313" key="2">
    <source>
        <dbReference type="Proteomes" id="UP000647241"/>
    </source>
</evidence>
<dbReference type="Proteomes" id="UP000647241">
    <property type="component" value="Unassembled WGS sequence"/>
</dbReference>